<dbReference type="PANTHER" id="PTHR36156:SF2">
    <property type="entry name" value="CUPIN TYPE-2 DOMAIN-CONTAINING PROTEIN"/>
    <property type="match status" value="1"/>
</dbReference>
<dbReference type="PANTHER" id="PTHR36156">
    <property type="entry name" value="SLR2101 PROTEIN"/>
    <property type="match status" value="1"/>
</dbReference>
<dbReference type="VEuPathDB" id="FungiDB:PV10_02307"/>
<dbReference type="OrthoDB" id="5840532at2759"/>
<gene>
    <name evidence="2" type="ORF">B0A52_08316</name>
</gene>
<reference evidence="2 3" key="1">
    <citation type="submission" date="2017-03" db="EMBL/GenBank/DDBJ databases">
        <title>Genomes of endolithic fungi from Antarctica.</title>
        <authorList>
            <person name="Coleine C."/>
            <person name="Masonjones S."/>
            <person name="Stajich J.E."/>
        </authorList>
    </citation>
    <scope>NUCLEOTIDE SEQUENCE [LARGE SCALE GENOMIC DNA]</scope>
    <source>
        <strain evidence="2 3">CCFEE 6314</strain>
    </source>
</reference>
<evidence type="ECO:0000313" key="2">
    <source>
        <dbReference type="EMBL" id="RVX67073.1"/>
    </source>
</evidence>
<dbReference type="Proteomes" id="UP000288859">
    <property type="component" value="Unassembled WGS sequence"/>
</dbReference>
<dbReference type="SUPFAM" id="SSF51182">
    <property type="entry name" value="RmlC-like cupins"/>
    <property type="match status" value="1"/>
</dbReference>
<feature type="compositionally biased region" description="Polar residues" evidence="1">
    <location>
        <begin position="1"/>
        <end position="16"/>
    </location>
</feature>
<dbReference type="AlphaFoldDB" id="A0A438MW35"/>
<dbReference type="InterPro" id="IPR014710">
    <property type="entry name" value="RmlC-like_jellyroll"/>
</dbReference>
<evidence type="ECO:0000256" key="1">
    <source>
        <dbReference type="SAM" id="MobiDB-lite"/>
    </source>
</evidence>
<sequence>MAPTTNGTTLQKSSYPQPALHITGHNKKNQAIIERTSRNEPRSYDNFWSTDLYVTKGMPVDLNNDVDLQTSDRMIQSGKLPIAIPSGTVLRFADFAPGSQTFMHRTSSIDFGIIIEGSMIMRLDDGSETVMNRGDIAVQRATQHRWDNASQTEWARVVFILQDIQPLTVNGQQLDEDLAHAGSKVLGRNSQID</sequence>
<dbReference type="EMBL" id="NAJM01000052">
    <property type="protein sequence ID" value="RVX67073.1"/>
    <property type="molecule type" value="Genomic_DNA"/>
</dbReference>
<feature type="region of interest" description="Disordered" evidence="1">
    <location>
        <begin position="1"/>
        <end position="28"/>
    </location>
</feature>
<dbReference type="Gene3D" id="2.60.120.10">
    <property type="entry name" value="Jelly Rolls"/>
    <property type="match status" value="1"/>
</dbReference>
<dbReference type="InterPro" id="IPR011051">
    <property type="entry name" value="RmlC_Cupin_sf"/>
</dbReference>
<evidence type="ECO:0008006" key="4">
    <source>
        <dbReference type="Google" id="ProtNLM"/>
    </source>
</evidence>
<evidence type="ECO:0000313" key="3">
    <source>
        <dbReference type="Proteomes" id="UP000288859"/>
    </source>
</evidence>
<accession>A0A438MW35</accession>
<dbReference type="CDD" id="cd02231">
    <property type="entry name" value="cupin_BLL6423-like"/>
    <property type="match status" value="1"/>
</dbReference>
<name>A0A438MW35_EXOME</name>
<dbReference type="InterPro" id="IPR047142">
    <property type="entry name" value="OryJ/VirC-like"/>
</dbReference>
<comment type="caution">
    <text evidence="2">The sequence shown here is derived from an EMBL/GenBank/DDBJ whole genome shotgun (WGS) entry which is preliminary data.</text>
</comment>
<organism evidence="2 3">
    <name type="scientific">Exophiala mesophila</name>
    <name type="common">Black yeast-like fungus</name>
    <dbReference type="NCBI Taxonomy" id="212818"/>
    <lineage>
        <taxon>Eukaryota</taxon>
        <taxon>Fungi</taxon>
        <taxon>Dikarya</taxon>
        <taxon>Ascomycota</taxon>
        <taxon>Pezizomycotina</taxon>
        <taxon>Eurotiomycetes</taxon>
        <taxon>Chaetothyriomycetidae</taxon>
        <taxon>Chaetothyriales</taxon>
        <taxon>Herpotrichiellaceae</taxon>
        <taxon>Exophiala</taxon>
    </lineage>
</organism>
<protein>
    <recommendedName>
        <fullName evidence="4">Cupin 2 conserved barrel domain-containing protein</fullName>
    </recommendedName>
</protein>
<proteinExistence type="predicted"/>